<evidence type="ECO:0000259" key="2">
    <source>
        <dbReference type="PROSITE" id="PS51391"/>
    </source>
</evidence>
<feature type="compositionally biased region" description="Low complexity" evidence="1">
    <location>
        <begin position="343"/>
        <end position="352"/>
    </location>
</feature>
<name>Q6BY03_DEBHA</name>
<keyword evidence="4" id="KW-1185">Reference proteome</keyword>
<dbReference type="InterPro" id="IPR006569">
    <property type="entry name" value="CID_dom"/>
</dbReference>
<dbReference type="Gene3D" id="1.25.40.90">
    <property type="match status" value="1"/>
</dbReference>
<dbReference type="KEGG" id="dha:DEHA2A13508g"/>
<dbReference type="GeneID" id="2899439"/>
<feature type="region of interest" description="Disordered" evidence="1">
    <location>
        <begin position="136"/>
        <end position="155"/>
    </location>
</feature>
<dbReference type="Proteomes" id="UP000000599">
    <property type="component" value="Chromosome A"/>
</dbReference>
<dbReference type="InterPro" id="IPR008942">
    <property type="entry name" value="ENTH_VHS"/>
</dbReference>
<evidence type="ECO:0000313" key="3">
    <source>
        <dbReference type="EMBL" id="CAG84894.2"/>
    </source>
</evidence>
<dbReference type="SMART" id="SM00582">
    <property type="entry name" value="RPR"/>
    <property type="match status" value="1"/>
</dbReference>
<proteinExistence type="predicted"/>
<dbReference type="Pfam" id="PF04818">
    <property type="entry name" value="CID"/>
    <property type="match status" value="1"/>
</dbReference>
<sequence>MSFSPDILNKKLSSLQETQDSIVTISQWVLFHHRHSKETAELWAAFILNLPASGSSKKLSLLYLCNDVVQQARHKRKMDFITEFSKVLPRVFNNVYKTLDPAIKPKVDRLVNVWSERSVFPSNDIKEMKKAIELSKANKSMENDDNSGTSSSSAFEGSKVGIASDLKLLNNVFLHMNQLIDISQGNLNQVGIQSKTYLPTDPSVSDNLPSPRIYISKLNVLEKLCLMSNNNIEEIKKDRLEILKQLDNLRSIVSDGLQTDDSKVNIINKRLEKLRSTRSELHSIVDSDEPVSQAQDTTEEPSPEFDHGDDDDDDDDMIPTYENEDSDVDDDRPPAKKPKHSPESSGNSTPSSAKKSVAFSEDIEVKEYDREDQTENIKIIKSDEDENGDALDNIYYDDDNDDDDDDKSSVSIDFERHHKDDLELKHEHDHNSTDDDGYDPSSQGEDTSESNSSSMNNSVLNLLAKLA</sequence>
<dbReference type="EMBL" id="CR382133">
    <property type="protein sequence ID" value="CAG84894.2"/>
    <property type="molecule type" value="Genomic_DNA"/>
</dbReference>
<dbReference type="eggNOG" id="KOG2669">
    <property type="taxonomic scope" value="Eukaryota"/>
</dbReference>
<dbReference type="RefSeq" id="XP_456916.2">
    <property type="nucleotide sequence ID" value="XM_456916.1"/>
</dbReference>
<feature type="domain" description="CID" evidence="2">
    <location>
        <begin position="1"/>
        <end position="136"/>
    </location>
</feature>
<dbReference type="InParanoid" id="Q6BY03"/>
<protein>
    <submittedName>
        <fullName evidence="3">DEHA2A13508p</fullName>
    </submittedName>
</protein>
<dbReference type="PANTHER" id="PTHR12460:SF0">
    <property type="entry name" value="CID DOMAIN-CONTAINING PROTEIN-RELATED"/>
    <property type="match status" value="1"/>
</dbReference>
<reference evidence="3 4" key="1">
    <citation type="journal article" date="2004" name="Nature">
        <title>Genome evolution in yeasts.</title>
        <authorList>
            <consortium name="Genolevures"/>
            <person name="Dujon B."/>
            <person name="Sherman D."/>
            <person name="Fischer G."/>
            <person name="Durrens P."/>
            <person name="Casaregola S."/>
            <person name="Lafontaine I."/>
            <person name="de Montigny J."/>
            <person name="Marck C."/>
            <person name="Neuveglise C."/>
            <person name="Talla E."/>
            <person name="Goffard N."/>
            <person name="Frangeul L."/>
            <person name="Aigle M."/>
            <person name="Anthouard V."/>
            <person name="Babour A."/>
            <person name="Barbe V."/>
            <person name="Barnay S."/>
            <person name="Blanchin S."/>
            <person name="Beckerich J.M."/>
            <person name="Beyne E."/>
            <person name="Bleykasten C."/>
            <person name="Boisrame A."/>
            <person name="Boyer J."/>
            <person name="Cattolico L."/>
            <person name="Confanioleri F."/>
            <person name="de Daruvar A."/>
            <person name="Despons L."/>
            <person name="Fabre E."/>
            <person name="Fairhead C."/>
            <person name="Ferry-Dumazet H."/>
            <person name="Groppi A."/>
            <person name="Hantraye F."/>
            <person name="Hennequin C."/>
            <person name="Jauniaux N."/>
            <person name="Joyet P."/>
            <person name="Kachouri R."/>
            <person name="Kerrest A."/>
            <person name="Koszul R."/>
            <person name="Lemaire M."/>
            <person name="Lesur I."/>
            <person name="Ma L."/>
            <person name="Muller H."/>
            <person name="Nicaud J.M."/>
            <person name="Nikolski M."/>
            <person name="Oztas S."/>
            <person name="Ozier-Kalogeropoulos O."/>
            <person name="Pellenz S."/>
            <person name="Potier S."/>
            <person name="Richard G.F."/>
            <person name="Straub M.L."/>
            <person name="Suleau A."/>
            <person name="Swennene D."/>
            <person name="Tekaia F."/>
            <person name="Wesolowski-Louvel M."/>
            <person name="Westhof E."/>
            <person name="Wirth B."/>
            <person name="Zeniou-Meyer M."/>
            <person name="Zivanovic I."/>
            <person name="Bolotin-Fukuhara M."/>
            <person name="Thierry A."/>
            <person name="Bouchier C."/>
            <person name="Caudron B."/>
            <person name="Scarpelli C."/>
            <person name="Gaillardin C."/>
            <person name="Weissenbach J."/>
            <person name="Wincker P."/>
            <person name="Souciet J.L."/>
        </authorList>
    </citation>
    <scope>NUCLEOTIDE SEQUENCE [LARGE SCALE GENOMIC DNA]</scope>
    <source>
        <strain evidence="4">ATCC 36239 / CBS 767 / BCRC 21394 / JCM 1990 / NBRC 0083 / IGC 2968</strain>
    </source>
</reference>
<feature type="region of interest" description="Disordered" evidence="1">
    <location>
        <begin position="278"/>
        <end position="467"/>
    </location>
</feature>
<dbReference type="GO" id="GO:0031124">
    <property type="term" value="P:mRNA 3'-end processing"/>
    <property type="evidence" value="ECO:0007669"/>
    <property type="project" value="InterPro"/>
</dbReference>
<feature type="compositionally biased region" description="Acidic residues" evidence="1">
    <location>
        <begin position="297"/>
        <end position="330"/>
    </location>
</feature>
<dbReference type="InterPro" id="IPR047883">
    <property type="entry name" value="Rtt103-like_CID"/>
</dbReference>
<feature type="compositionally biased region" description="Low complexity" evidence="1">
    <location>
        <begin position="449"/>
        <end position="467"/>
    </location>
</feature>
<dbReference type="SUPFAM" id="SSF48464">
    <property type="entry name" value="ENTH/VHS domain"/>
    <property type="match status" value="1"/>
</dbReference>
<dbReference type="AlphaFoldDB" id="Q6BY03"/>
<dbReference type="STRING" id="284592.Q6BY03"/>
<organism evidence="3 4">
    <name type="scientific">Debaryomyces hansenii (strain ATCC 36239 / CBS 767 / BCRC 21394 / JCM 1990 / NBRC 0083 / IGC 2968)</name>
    <name type="common">Yeast</name>
    <name type="synonym">Torulaspora hansenii</name>
    <dbReference type="NCBI Taxonomy" id="284592"/>
    <lineage>
        <taxon>Eukaryota</taxon>
        <taxon>Fungi</taxon>
        <taxon>Dikarya</taxon>
        <taxon>Ascomycota</taxon>
        <taxon>Saccharomycotina</taxon>
        <taxon>Pichiomycetes</taxon>
        <taxon>Debaryomycetaceae</taxon>
        <taxon>Debaryomyces</taxon>
    </lineage>
</organism>
<feature type="compositionally biased region" description="Basic and acidic residues" evidence="1">
    <location>
        <begin position="413"/>
        <end position="433"/>
    </location>
</feature>
<feature type="compositionally biased region" description="Acidic residues" evidence="1">
    <location>
        <begin position="383"/>
        <end position="406"/>
    </location>
</feature>
<dbReference type="PROSITE" id="PS51391">
    <property type="entry name" value="CID"/>
    <property type="match status" value="1"/>
</dbReference>
<feature type="compositionally biased region" description="Basic and acidic residues" evidence="1">
    <location>
        <begin position="363"/>
        <end position="382"/>
    </location>
</feature>
<dbReference type="PANTHER" id="PTHR12460">
    <property type="entry name" value="CYCLIN-DEPENDENT KINASE INHIBITOR-RELATED PROTEIN"/>
    <property type="match status" value="1"/>
</dbReference>
<dbReference type="HOGENOM" id="CLU_660841_0_0_1"/>
<evidence type="ECO:0000313" key="4">
    <source>
        <dbReference type="Proteomes" id="UP000000599"/>
    </source>
</evidence>
<dbReference type="FunCoup" id="Q6BY03">
    <property type="interactions" value="50"/>
</dbReference>
<dbReference type="VEuPathDB" id="FungiDB:DEHA2A13508g"/>
<gene>
    <name evidence="3" type="ordered locus">DEHA2A13508g</name>
</gene>
<accession>Q6BY03</accession>
<evidence type="ECO:0000256" key="1">
    <source>
        <dbReference type="SAM" id="MobiDB-lite"/>
    </source>
</evidence>
<dbReference type="GO" id="GO:0099122">
    <property type="term" value="F:RNA polymerase II C-terminal domain binding"/>
    <property type="evidence" value="ECO:0007669"/>
    <property type="project" value="InterPro"/>
</dbReference>
<dbReference type="OMA" id="HYELDIE"/>
<dbReference type="CDD" id="cd17003">
    <property type="entry name" value="CID_Rtt103"/>
    <property type="match status" value="1"/>
</dbReference>
<dbReference type="OrthoDB" id="10069473at2759"/>